<evidence type="ECO:0000256" key="9">
    <source>
        <dbReference type="ARBA" id="ARBA00023136"/>
    </source>
</evidence>
<organism evidence="20 21">
    <name type="scientific">Oncorhynchus mykiss</name>
    <name type="common">Rainbow trout</name>
    <name type="synonym">Salmo gairdneri</name>
    <dbReference type="NCBI Taxonomy" id="8022"/>
    <lineage>
        <taxon>Eukaryota</taxon>
        <taxon>Metazoa</taxon>
        <taxon>Chordata</taxon>
        <taxon>Craniata</taxon>
        <taxon>Vertebrata</taxon>
        <taxon>Euteleostomi</taxon>
        <taxon>Actinopterygii</taxon>
        <taxon>Neopterygii</taxon>
        <taxon>Teleostei</taxon>
        <taxon>Protacanthopterygii</taxon>
        <taxon>Salmoniformes</taxon>
        <taxon>Salmonidae</taxon>
        <taxon>Salmoninae</taxon>
        <taxon>Oncorhynchus</taxon>
    </lineage>
</organism>
<evidence type="ECO:0000313" key="20">
    <source>
        <dbReference type="EMBL" id="CDQ61745.1"/>
    </source>
</evidence>
<evidence type="ECO:0000256" key="6">
    <source>
        <dbReference type="ARBA" id="ARBA00022989"/>
    </source>
</evidence>
<reference evidence="20" key="2">
    <citation type="submission" date="2014-03" db="EMBL/GenBank/DDBJ databases">
        <authorList>
            <person name="Genoscope - CEA"/>
        </authorList>
    </citation>
    <scope>NUCLEOTIDE SEQUENCE</scope>
</reference>
<dbReference type="GO" id="GO:0015057">
    <property type="term" value="F:thrombin-activated receptor activity"/>
    <property type="evidence" value="ECO:0007669"/>
    <property type="project" value="InterPro"/>
</dbReference>
<evidence type="ECO:0000256" key="1">
    <source>
        <dbReference type="ARBA" id="ARBA00004651"/>
    </source>
</evidence>
<dbReference type="GO" id="GO:0030168">
    <property type="term" value="P:platelet activation"/>
    <property type="evidence" value="ECO:0007669"/>
    <property type="project" value="UniProtKB-ARBA"/>
</dbReference>
<keyword evidence="7 18" id="KW-0297">G-protein coupled receptor</keyword>
<evidence type="ECO:0000256" key="4">
    <source>
        <dbReference type="ARBA" id="ARBA00022696"/>
    </source>
</evidence>
<dbReference type="Proteomes" id="UP000193380">
    <property type="component" value="Unassembled WGS sequence"/>
</dbReference>
<dbReference type="Gene3D" id="1.20.1070.10">
    <property type="entry name" value="Rhodopsin 7-helix transmembrane proteins"/>
    <property type="match status" value="1"/>
</dbReference>
<evidence type="ECO:0000256" key="14">
    <source>
        <dbReference type="ARBA" id="ARBA00053164"/>
    </source>
</evidence>
<feature type="domain" description="G-protein coupled receptors family 1 profile" evidence="19">
    <location>
        <begin position="88"/>
        <end position="335"/>
    </location>
</feature>
<evidence type="ECO:0000256" key="10">
    <source>
        <dbReference type="ARBA" id="ARBA00023157"/>
    </source>
</evidence>
<dbReference type="PANTHER" id="PTHR24232">
    <property type="entry name" value="G-PROTEIN COUPLED RECEPTOR"/>
    <property type="match status" value="1"/>
</dbReference>
<dbReference type="PANTHER" id="PTHR24232:SF22">
    <property type="entry name" value="PROTEINASE-ACTIVATED RECEPTOR 4"/>
    <property type="match status" value="1"/>
</dbReference>
<evidence type="ECO:0000256" key="8">
    <source>
        <dbReference type="ARBA" id="ARBA00023084"/>
    </source>
</evidence>
<reference evidence="20" key="1">
    <citation type="journal article" date="2014" name="Nat. Commun.">
        <title>The rainbow trout genome provides novel insights into evolution after whole-genome duplication in vertebrates.</title>
        <authorList>
            <person name="Berthelot C."/>
            <person name="Brunet F."/>
            <person name="Chalopin D."/>
            <person name="Juanchich A."/>
            <person name="Bernard M."/>
            <person name="Noel B."/>
            <person name="Bento P."/>
            <person name="Da Silva C."/>
            <person name="Labadie K."/>
            <person name="Alberti A."/>
            <person name="Aury J.M."/>
            <person name="Louis A."/>
            <person name="Dehais P."/>
            <person name="Bardou P."/>
            <person name="Montfort J."/>
            <person name="Klopp C."/>
            <person name="Cabau C."/>
            <person name="Gaspin C."/>
            <person name="Thorgaard G.H."/>
            <person name="Boussaha M."/>
            <person name="Quillet E."/>
            <person name="Guyomard R."/>
            <person name="Galiana D."/>
            <person name="Bobe J."/>
            <person name="Volff J.N."/>
            <person name="Genet C."/>
            <person name="Wincker P."/>
            <person name="Jaillon O."/>
            <person name="Roest Crollius H."/>
            <person name="Guiguen Y."/>
        </authorList>
    </citation>
    <scope>NUCLEOTIDE SEQUENCE [LARGE SCALE GENOMIC DNA]</scope>
</reference>
<evidence type="ECO:0000259" key="19">
    <source>
        <dbReference type="PROSITE" id="PS50262"/>
    </source>
</evidence>
<gene>
    <name evidence="20" type="ORF">GSONMT00065857001</name>
</gene>
<dbReference type="GO" id="GO:0007200">
    <property type="term" value="P:phospholipase C-activating G protein-coupled receptor signaling pathway"/>
    <property type="evidence" value="ECO:0007669"/>
    <property type="project" value="TreeGrafter"/>
</dbReference>
<evidence type="ECO:0000256" key="12">
    <source>
        <dbReference type="ARBA" id="ARBA00023180"/>
    </source>
</evidence>
<dbReference type="PROSITE" id="PS00237">
    <property type="entry name" value="G_PROTEIN_RECEP_F1_1"/>
    <property type="match status" value="1"/>
</dbReference>
<dbReference type="PRINTS" id="PR01428">
    <property type="entry name" value="PROTEASEAR"/>
</dbReference>
<dbReference type="PaxDb" id="8022-A0A060WB51"/>
<evidence type="ECO:0000256" key="5">
    <source>
        <dbReference type="ARBA" id="ARBA00022729"/>
    </source>
</evidence>
<evidence type="ECO:0000313" key="21">
    <source>
        <dbReference type="Proteomes" id="UP000193380"/>
    </source>
</evidence>
<dbReference type="InterPro" id="IPR003944">
    <property type="entry name" value="Prot_act_rcpt_4"/>
</dbReference>
<evidence type="ECO:0000256" key="3">
    <source>
        <dbReference type="ARBA" id="ARBA00022692"/>
    </source>
</evidence>
<keyword evidence="4" id="KW-0356">Hemostasis</keyword>
<dbReference type="STRING" id="8022.A0A060WB51"/>
<protein>
    <recommendedName>
        <fullName evidence="15">Proteinase-activated receptor 4</fullName>
    </recommendedName>
    <alternativeName>
        <fullName evidence="17">Coagulation factor II receptor-like 3</fullName>
    </alternativeName>
    <alternativeName>
        <fullName evidence="16">Thrombin receptor-like 3</fullName>
    </alternativeName>
</protein>
<evidence type="ECO:0000256" key="2">
    <source>
        <dbReference type="ARBA" id="ARBA00022475"/>
    </source>
</evidence>
<name>A0A060WB51_ONCMY</name>
<dbReference type="GO" id="GO:0005886">
    <property type="term" value="C:plasma membrane"/>
    <property type="evidence" value="ECO:0007669"/>
    <property type="project" value="UniProtKB-SubCell"/>
</dbReference>
<comment type="similarity">
    <text evidence="18">Belongs to the G-protein coupled receptor 1 family.</text>
</comment>
<keyword evidence="8" id="KW-0094">Blood coagulation</keyword>
<dbReference type="InterPro" id="IPR017452">
    <property type="entry name" value="GPCR_Rhodpsn_7TM"/>
</dbReference>
<accession>A0A060WB51</accession>
<keyword evidence="12" id="KW-0325">Glycoprotein</keyword>
<evidence type="ECO:0000256" key="17">
    <source>
        <dbReference type="ARBA" id="ARBA00082892"/>
    </source>
</evidence>
<dbReference type="PRINTS" id="PR01430">
    <property type="entry name" value="PROTEASEAR4"/>
</dbReference>
<keyword evidence="5" id="KW-0732">Signal</keyword>
<sequence length="400" mass="44519">MSLFAPAGTPARTLLLLLSLSALLHGCSSSPTTEECTGMGVRLRSFKLVSNCNFTTLKDKQIQEVQAPTTVLYVPMLYLVAFTVGLPANLLALWVLLFRTKKMPSTILLINLTTTDLMLLMVLPFRIVYHFQGNDWVFGEPFCRVVTALFYGNMYGSVLCLAFIAVDRYVALVHPFGAKTLRSFRTSLYMSLGVWAVALAAMVPLLVSRQSYKLDEPSITTCHDALPEEEHENYFLPYFLTLFFLCFLLPLLVVLYCYGSVIRTLVAGGQRYAHAVRVTVLVLVVFVGCLLPSNILLLLHYSDSYLVDDGEDLYVPYMVSLAVSTLNSCIDPFIFYYVSDDFREKVRTVLCCRGDNGRDSTTGNQVSYSSTSKGTQRSKVTLLSKSSRSPVTSEGEVACR</sequence>
<keyword evidence="6" id="KW-1133">Transmembrane helix</keyword>
<keyword evidence="13 18" id="KW-0807">Transducer</keyword>
<keyword evidence="3 18" id="KW-0812">Transmembrane</keyword>
<evidence type="ECO:0000256" key="15">
    <source>
        <dbReference type="ARBA" id="ARBA00073808"/>
    </source>
</evidence>
<evidence type="ECO:0000256" key="18">
    <source>
        <dbReference type="RuleBase" id="RU000688"/>
    </source>
</evidence>
<dbReference type="PROSITE" id="PS50262">
    <property type="entry name" value="G_PROTEIN_RECEP_F1_2"/>
    <property type="match status" value="1"/>
</dbReference>
<dbReference type="GO" id="GO:0035025">
    <property type="term" value="P:positive regulation of Rho protein signal transduction"/>
    <property type="evidence" value="ECO:0007669"/>
    <property type="project" value="TreeGrafter"/>
</dbReference>
<comment type="function">
    <text evidence="14">Receptor for activated thrombin or trypsin coupled to G proteins that stimulate phosphoinositide hydrolysis. May play a role in platelets activation.</text>
</comment>
<proteinExistence type="inferred from homology"/>
<evidence type="ECO:0000256" key="16">
    <source>
        <dbReference type="ARBA" id="ARBA00080351"/>
    </source>
</evidence>
<evidence type="ECO:0000256" key="11">
    <source>
        <dbReference type="ARBA" id="ARBA00023170"/>
    </source>
</evidence>
<keyword evidence="2" id="KW-1003">Cell membrane</keyword>
<dbReference type="AlphaFoldDB" id="A0A060WB51"/>
<dbReference type="FunFam" id="1.20.1070.10:FF:000230">
    <property type="entry name" value="F2R-like thrombin or trypsin receptor 3"/>
    <property type="match status" value="1"/>
</dbReference>
<dbReference type="InterPro" id="IPR000276">
    <property type="entry name" value="GPCR_Rhodpsn"/>
</dbReference>
<dbReference type="PRINTS" id="PR00237">
    <property type="entry name" value="GPCRRHODOPSN"/>
</dbReference>
<keyword evidence="11 18" id="KW-0675">Receptor</keyword>
<evidence type="ECO:0000256" key="13">
    <source>
        <dbReference type="ARBA" id="ARBA00023224"/>
    </source>
</evidence>
<evidence type="ECO:0000256" key="7">
    <source>
        <dbReference type="ARBA" id="ARBA00023040"/>
    </source>
</evidence>
<dbReference type="SUPFAM" id="SSF81321">
    <property type="entry name" value="Family A G protein-coupled receptor-like"/>
    <property type="match status" value="1"/>
</dbReference>
<dbReference type="InterPro" id="IPR003912">
    <property type="entry name" value="Protea_act_rcpt"/>
</dbReference>
<keyword evidence="10" id="KW-1015">Disulfide bond</keyword>
<keyword evidence="9" id="KW-0472">Membrane</keyword>
<comment type="subcellular location">
    <subcellularLocation>
        <location evidence="1">Cell membrane</location>
        <topology evidence="1">Multi-pass membrane protein</topology>
    </subcellularLocation>
</comment>
<dbReference type="Pfam" id="PF00001">
    <property type="entry name" value="7tm_1"/>
    <property type="match status" value="1"/>
</dbReference>
<dbReference type="EMBL" id="FR904388">
    <property type="protein sequence ID" value="CDQ61745.1"/>
    <property type="molecule type" value="Genomic_DNA"/>
</dbReference>